<name>A0A5B6ZU10_DAVIN</name>
<dbReference type="InterPro" id="IPR003653">
    <property type="entry name" value="Peptidase_C48_C"/>
</dbReference>
<keyword evidence="7" id="KW-0418">Kinase</keyword>
<dbReference type="AlphaFoldDB" id="A0A5B6ZU10"/>
<feature type="compositionally biased region" description="Basic and acidic residues" evidence="5">
    <location>
        <begin position="402"/>
        <end position="412"/>
    </location>
</feature>
<dbReference type="GO" id="GO:0006508">
    <property type="term" value="P:proteolysis"/>
    <property type="evidence" value="ECO:0007669"/>
    <property type="project" value="UniProtKB-KW"/>
</dbReference>
<gene>
    <name evidence="7" type="ORF">Din_015624</name>
</gene>
<evidence type="ECO:0000259" key="6">
    <source>
        <dbReference type="PROSITE" id="PS50118"/>
    </source>
</evidence>
<dbReference type="Pfam" id="PF02902">
    <property type="entry name" value="Peptidase_C48"/>
    <property type="match status" value="1"/>
</dbReference>
<dbReference type="CDD" id="cd00084">
    <property type="entry name" value="HMG-box_SF"/>
    <property type="match status" value="1"/>
</dbReference>
<feature type="domain" description="HMG box" evidence="6">
    <location>
        <begin position="36"/>
        <end position="108"/>
    </location>
</feature>
<dbReference type="PROSITE" id="PS50118">
    <property type="entry name" value="HMG_BOX_2"/>
    <property type="match status" value="1"/>
</dbReference>
<keyword evidence="2" id="KW-0645">Protease</keyword>
<evidence type="ECO:0000256" key="2">
    <source>
        <dbReference type="ARBA" id="ARBA00022670"/>
    </source>
</evidence>
<dbReference type="GO" id="GO:0008234">
    <property type="term" value="F:cysteine-type peptidase activity"/>
    <property type="evidence" value="ECO:0007669"/>
    <property type="project" value="InterPro"/>
</dbReference>
<feature type="region of interest" description="Disordered" evidence="5">
    <location>
        <begin position="513"/>
        <end position="552"/>
    </location>
</feature>
<feature type="region of interest" description="Disordered" evidence="5">
    <location>
        <begin position="1"/>
        <end position="35"/>
    </location>
</feature>
<keyword evidence="7" id="KW-0675">Receptor</keyword>
<keyword evidence="7" id="KW-0808">Transferase</keyword>
<dbReference type="SUPFAM" id="SSF47095">
    <property type="entry name" value="HMG-box"/>
    <property type="match status" value="1"/>
</dbReference>
<feature type="region of interest" description="Disordered" evidence="5">
    <location>
        <begin position="394"/>
        <end position="499"/>
    </location>
</feature>
<dbReference type="InterPro" id="IPR036910">
    <property type="entry name" value="HMG_box_dom_sf"/>
</dbReference>
<dbReference type="GO" id="GO:0005634">
    <property type="term" value="C:nucleus"/>
    <property type="evidence" value="ECO:0007669"/>
    <property type="project" value="UniProtKB-UniRule"/>
</dbReference>
<dbReference type="GO" id="GO:0004674">
    <property type="term" value="F:protein serine/threonine kinase activity"/>
    <property type="evidence" value="ECO:0007669"/>
    <property type="project" value="UniProtKB-EC"/>
</dbReference>
<feature type="compositionally biased region" description="Basic residues" evidence="5">
    <location>
        <begin position="533"/>
        <end position="545"/>
    </location>
</feature>
<dbReference type="InterPro" id="IPR009071">
    <property type="entry name" value="HMG_box_dom"/>
</dbReference>
<keyword evidence="4" id="KW-0238">DNA-binding</keyword>
<dbReference type="PANTHER" id="PTHR34835">
    <property type="entry name" value="OS07G0283600 PROTEIN-RELATED"/>
    <property type="match status" value="1"/>
</dbReference>
<feature type="DNA-binding region" description="HMG box" evidence="4">
    <location>
        <begin position="36"/>
        <end position="108"/>
    </location>
</feature>
<keyword evidence="3" id="KW-0378">Hydrolase</keyword>
<dbReference type="EMBL" id="GHES01015624">
    <property type="protein sequence ID" value="MPA46183.1"/>
    <property type="molecule type" value="Transcribed_RNA"/>
</dbReference>
<keyword evidence="4" id="KW-0539">Nucleus</keyword>
<dbReference type="EC" id="2.7.11.1" evidence="7"/>
<dbReference type="Gene3D" id="1.10.30.10">
    <property type="entry name" value="High mobility group box domain"/>
    <property type="match status" value="1"/>
</dbReference>
<evidence type="ECO:0000256" key="3">
    <source>
        <dbReference type="ARBA" id="ARBA00022801"/>
    </source>
</evidence>
<dbReference type="InterPro" id="IPR038765">
    <property type="entry name" value="Papain-like_cys_pep_sf"/>
</dbReference>
<sequence>MLRTKDFAAKRWQEEVESGQRTMHRGSTSNPENTEPCIRQTGFKIFYSELVRGLEESAIYNEIKGEMASVAQLVGQMWKDLDHDEKLRFNTRAQQQRQLHREMMPPVEKKAYTPPVFRTKCSPRMVVKLKEDIISQPHKVQLIRSMGFESMLDMSCKTLRLTFVAYVLDRFDPDTQFLQVGVNRVHITAEDVGKFLGIPYAGKSVPSVISIKKMNLLKARFPNRSFAELNRLTVHGQESDEVFMQTYLLYLLGCFLCPTTCDQASPTLLNAISIASKANEYNWGSYVLKWLVQQVKSYKEKHNPGGTGGCLFFLMIFYLYHAASGDVGGDAECATILGWTDELIEKSIDRVMQRRPSAQSGQRFQNPMLNAAFQEITESIYQKFLALDQSLQQSVPVSSSSRPEDVGRHEASSSRPEASSSRPVPTSSSPHQGSLRAEPASNSEDTAGRRHEAYSIPSPRRASSSSRSQRAEFSLLAEGSPVHDPYPETSNIARTDPTPMDLELEDQNQAALNDSPVGHHSVNDPAGSSSRIIQRRRRRPIHPARQRQTPYESAPVVVTPQLSPEDSLIYNNWCMKISSKKQSLEMLIHIPHAHPLTREEIVQSMSSRGNVSLRVMDTARVVIMLRDSNLGHTREGELYRYVHIFHPNFGVEFERMFNGEGSSSLGSFEEYFLPSVLEYNVKYCNMLMIPLLCNNHWWCIVLNLRDSRVDVLDSIHSFFDDNNLEPFVRKLRDLLHSMLTACGSKVSVNEFEIKHHKMPQQALRDPGSSGIFVIKFMELWDGRMTSSISKEMINAIRRQLVVQWVRHPNNNMSTQLTQFLVDMVKKQLPQH</sequence>
<reference evidence="7" key="1">
    <citation type="submission" date="2019-08" db="EMBL/GenBank/DDBJ databases">
        <title>Reference gene set and small RNA set construction with multiple tissues from Davidia involucrata Baill.</title>
        <authorList>
            <person name="Yang H."/>
            <person name="Zhou C."/>
            <person name="Li G."/>
            <person name="Wang J."/>
            <person name="Gao P."/>
            <person name="Wang M."/>
            <person name="Wang R."/>
            <person name="Zhao Y."/>
        </authorList>
    </citation>
    <scope>NUCLEOTIDE SEQUENCE</scope>
    <source>
        <tissue evidence="7">Mixed with DoveR01_LX</tissue>
    </source>
</reference>
<evidence type="ECO:0000256" key="4">
    <source>
        <dbReference type="PROSITE-ProRule" id="PRU00267"/>
    </source>
</evidence>
<feature type="compositionally biased region" description="Low complexity" evidence="5">
    <location>
        <begin position="413"/>
        <end position="430"/>
    </location>
</feature>
<dbReference type="Gene3D" id="3.40.395.10">
    <property type="entry name" value="Adenoviral Proteinase, Chain A"/>
    <property type="match status" value="1"/>
</dbReference>
<proteinExistence type="inferred from homology"/>
<evidence type="ECO:0000256" key="1">
    <source>
        <dbReference type="ARBA" id="ARBA00005234"/>
    </source>
</evidence>
<dbReference type="SUPFAM" id="SSF54001">
    <property type="entry name" value="Cysteine proteinases"/>
    <property type="match status" value="1"/>
</dbReference>
<feature type="compositionally biased region" description="Low complexity" evidence="5">
    <location>
        <begin position="455"/>
        <end position="468"/>
    </location>
</feature>
<evidence type="ECO:0000256" key="5">
    <source>
        <dbReference type="SAM" id="MobiDB-lite"/>
    </source>
</evidence>
<accession>A0A5B6ZU10</accession>
<feature type="compositionally biased region" description="Polar residues" evidence="5">
    <location>
        <begin position="19"/>
        <end position="33"/>
    </location>
</feature>
<comment type="similarity">
    <text evidence="1">Belongs to the peptidase C48 family.</text>
</comment>
<protein>
    <submittedName>
        <fullName evidence="7">Putative LRR receptor-like serine/threonine-protein kinase ERECTA</fullName>
        <ecNumber evidence="7">2.7.11.1</ecNumber>
    </submittedName>
</protein>
<feature type="compositionally biased region" description="Basic and acidic residues" evidence="5">
    <location>
        <begin position="1"/>
        <end position="14"/>
    </location>
</feature>
<dbReference type="GO" id="GO:0003677">
    <property type="term" value="F:DNA binding"/>
    <property type="evidence" value="ECO:0007669"/>
    <property type="project" value="UniProtKB-UniRule"/>
</dbReference>
<evidence type="ECO:0000313" key="7">
    <source>
        <dbReference type="EMBL" id="MPA46183.1"/>
    </source>
</evidence>
<organism evidence="7">
    <name type="scientific">Davidia involucrata</name>
    <name type="common">Dove tree</name>
    <dbReference type="NCBI Taxonomy" id="16924"/>
    <lineage>
        <taxon>Eukaryota</taxon>
        <taxon>Viridiplantae</taxon>
        <taxon>Streptophyta</taxon>
        <taxon>Embryophyta</taxon>
        <taxon>Tracheophyta</taxon>
        <taxon>Spermatophyta</taxon>
        <taxon>Magnoliopsida</taxon>
        <taxon>eudicotyledons</taxon>
        <taxon>Gunneridae</taxon>
        <taxon>Pentapetalae</taxon>
        <taxon>asterids</taxon>
        <taxon>Cornales</taxon>
        <taxon>Nyssaceae</taxon>
        <taxon>Davidia</taxon>
    </lineage>
</organism>